<feature type="domain" description="Thiopeptide-type bacteriocin biosynthesis" evidence="2">
    <location>
        <begin position="726"/>
        <end position="948"/>
    </location>
</feature>
<dbReference type="Pfam" id="PF04738">
    <property type="entry name" value="Lant_dehydr_N"/>
    <property type="match status" value="1"/>
</dbReference>
<comment type="caution">
    <text evidence="3">The sequence shown here is derived from an EMBL/GenBank/DDBJ whole genome shotgun (WGS) entry which is preliminary data.</text>
</comment>
<organism evidence="3 4">
    <name type="scientific">Actinokineospora fastidiosa</name>
    <dbReference type="NCBI Taxonomy" id="1816"/>
    <lineage>
        <taxon>Bacteria</taxon>
        <taxon>Bacillati</taxon>
        <taxon>Actinomycetota</taxon>
        <taxon>Actinomycetes</taxon>
        <taxon>Pseudonocardiales</taxon>
        <taxon>Pseudonocardiaceae</taxon>
        <taxon>Actinokineospora</taxon>
    </lineage>
</organism>
<dbReference type="Proteomes" id="UP000660680">
    <property type="component" value="Unassembled WGS sequence"/>
</dbReference>
<accession>A0A918LEB4</accession>
<gene>
    <name evidence="3" type="ORF">GCM10010171_32860</name>
</gene>
<feature type="domain" description="Lantibiotic dehydratase N-terminal" evidence="1">
    <location>
        <begin position="61"/>
        <end position="659"/>
    </location>
</feature>
<dbReference type="Pfam" id="PF14028">
    <property type="entry name" value="Lant_dehydr_C"/>
    <property type="match status" value="1"/>
</dbReference>
<dbReference type="NCBIfam" id="TIGR03891">
    <property type="entry name" value="thiopep_ocin"/>
    <property type="match status" value="1"/>
</dbReference>
<dbReference type="RefSeq" id="WP_189211248.1">
    <property type="nucleotide sequence ID" value="NZ_BMRB01000002.1"/>
</dbReference>
<dbReference type="EMBL" id="BMRB01000002">
    <property type="protein sequence ID" value="GGS35680.1"/>
    <property type="molecule type" value="Genomic_DNA"/>
</dbReference>
<proteinExistence type="predicted"/>
<dbReference type="InterPro" id="IPR023809">
    <property type="entry name" value="Thiopep_bacteriocin_synth_dom"/>
</dbReference>
<sequence>MARRSAGRDKAARRRSDEHYRAIDAAVVRVTAQPPAPDTAPPDPDAGAVRWRAWVDAVWSDDWFAAAVALASPELADRVRQVRAGAVLTARGYRRLGDAIMRYRLRSTTRATPFGLFAGVAPARIGVGSTTLDLRRRVPRYRPDARWLAAVGDLVQARTDLNARVVVNPLAFVRDGRLVLNQVPTGDEPAAEVSVRHTAVVRAVQRIAAALLPMTELLRALRSEFPSAPEGAVDALAAELIRHTLLVTELRPAMTDTDPLGHVLRFLPEKADLRHELGSLHQDIACLGGKPLEAEQLTERMRAVAPAERYLGADLAFRGTLVLPRSVGLVAEAAATALARLASSGTGRFQRFHQRFLERYGPGAVVPINDLVNADTGLGYPDGYRDSVRDPEATEADTRMLLLAYDAVRTGAAEIVLDDSTIAALATETSVPDLELTFALHARSRAQLDQGDFTLAVVGGSRAVGTLTGRFLDLLEEADRNRMIAAYSALPQPGLLQVSGPPLYRATENVARVSASLPQVVHVAEFPGPGTVPIADLAVWGTSHRLHVVSLTTGDVVHPRVLNAVELTHRAHPLVRLLSDIATAGSPNPAMLPWGIAGRLPFLPRVRYGQAVLAPARWRVTADDFAHDRRGRDAVPETVVLAEGDQRLTLDLTRDHHVRQVHRALRRHGTVTLIEAPPRDAYDWLDGHAHEIVLPLVARKPPGGRHRVLACPTRTEHARLPTRHEWLHAKIYAHPGSHTAILARLSELDALDWWYLPYRDPDDHLRVRFRHPQGEPVVGRIADWVDDLRRRGLTNRLQFDTHLPEVGRFGDGPVLAAAEAVFVADSTIAVRRRVTRTEPVALAAAGVAEIAAHFHGDTRTGLRWLIDHVPRSAPPRDLPGVAMQAAALDPSGDVALVRRQKALADYRGRRVEHALDPDGVMPSLLHLHCVRVLGLDAERERVAHQVARALALSWLARRGQPP</sequence>
<dbReference type="InterPro" id="IPR006827">
    <property type="entry name" value="Lant_deHydtase_N"/>
</dbReference>
<evidence type="ECO:0008006" key="5">
    <source>
        <dbReference type="Google" id="ProtNLM"/>
    </source>
</evidence>
<dbReference type="AlphaFoldDB" id="A0A918LEB4"/>
<protein>
    <recommendedName>
        <fullName evidence="5">Lantibiotic dehydratase</fullName>
    </recommendedName>
</protein>
<evidence type="ECO:0000259" key="1">
    <source>
        <dbReference type="Pfam" id="PF04738"/>
    </source>
</evidence>
<evidence type="ECO:0000259" key="2">
    <source>
        <dbReference type="Pfam" id="PF14028"/>
    </source>
</evidence>
<keyword evidence="4" id="KW-1185">Reference proteome</keyword>
<evidence type="ECO:0000313" key="3">
    <source>
        <dbReference type="EMBL" id="GGS35680.1"/>
    </source>
</evidence>
<name>A0A918LEB4_9PSEU</name>
<reference evidence="3" key="2">
    <citation type="submission" date="2020-09" db="EMBL/GenBank/DDBJ databases">
        <authorList>
            <person name="Sun Q."/>
            <person name="Ohkuma M."/>
        </authorList>
    </citation>
    <scope>NUCLEOTIDE SEQUENCE</scope>
    <source>
        <strain evidence="3">JCM 3276</strain>
    </source>
</reference>
<evidence type="ECO:0000313" key="4">
    <source>
        <dbReference type="Proteomes" id="UP000660680"/>
    </source>
</evidence>
<reference evidence="3" key="1">
    <citation type="journal article" date="2014" name="Int. J. Syst. Evol. Microbiol.">
        <title>Complete genome sequence of Corynebacterium casei LMG S-19264T (=DSM 44701T), isolated from a smear-ripened cheese.</title>
        <authorList>
            <consortium name="US DOE Joint Genome Institute (JGI-PGF)"/>
            <person name="Walter F."/>
            <person name="Albersmeier A."/>
            <person name="Kalinowski J."/>
            <person name="Ruckert C."/>
        </authorList>
    </citation>
    <scope>NUCLEOTIDE SEQUENCE</scope>
    <source>
        <strain evidence="3">JCM 3276</strain>
    </source>
</reference>